<gene>
    <name evidence="1" type="ORF">TanjilG_09046</name>
</gene>
<sequence length="120" mass="13366">MHIKVMFVELNRDESQNYLDQMKQDLVSISHQNFPVQVLLGLLLAKLRMFDRGLVTKPNGSMNSFSGVYPCSRISPVARAPSPCGPYSNIEMCCFPRNYAGYNQTYGVIPMVSPTAGQTS</sequence>
<dbReference type="Proteomes" id="UP000188354">
    <property type="component" value="Chromosome LG19"/>
</dbReference>
<evidence type="ECO:0000313" key="1">
    <source>
        <dbReference type="EMBL" id="OIV91634.1"/>
    </source>
</evidence>
<dbReference type="AlphaFoldDB" id="A0A4P1QPF8"/>
<accession>A0A4P1QPF8</accession>
<keyword evidence="2" id="KW-1185">Reference proteome</keyword>
<name>A0A4P1QPF8_LUPAN</name>
<reference evidence="1 2" key="1">
    <citation type="journal article" date="2017" name="Plant Biotechnol. J.">
        <title>A comprehensive draft genome sequence for lupin (Lupinus angustifolius), an emerging health food: insights into plant-microbe interactions and legume evolution.</title>
        <authorList>
            <person name="Hane J.K."/>
            <person name="Ming Y."/>
            <person name="Kamphuis L.G."/>
            <person name="Nelson M.N."/>
            <person name="Garg G."/>
            <person name="Atkins C.A."/>
            <person name="Bayer P.E."/>
            <person name="Bravo A."/>
            <person name="Bringans S."/>
            <person name="Cannon S."/>
            <person name="Edwards D."/>
            <person name="Foley R."/>
            <person name="Gao L.L."/>
            <person name="Harrison M.J."/>
            <person name="Huang W."/>
            <person name="Hurgobin B."/>
            <person name="Li S."/>
            <person name="Liu C.W."/>
            <person name="McGrath A."/>
            <person name="Morahan G."/>
            <person name="Murray J."/>
            <person name="Weller J."/>
            <person name="Jian J."/>
            <person name="Singh K.B."/>
        </authorList>
    </citation>
    <scope>NUCLEOTIDE SEQUENCE [LARGE SCALE GENOMIC DNA]</scope>
    <source>
        <strain evidence="2">cv. Tanjil</strain>
        <tissue evidence="1">Whole plant</tissue>
    </source>
</reference>
<dbReference type="Gramene" id="OIV91634">
    <property type="protein sequence ID" value="OIV91634"/>
    <property type="gene ID" value="TanjilG_09046"/>
</dbReference>
<dbReference type="EMBL" id="CM007379">
    <property type="protein sequence ID" value="OIV91634.1"/>
    <property type="molecule type" value="Genomic_DNA"/>
</dbReference>
<protein>
    <submittedName>
        <fullName evidence="1">Uncharacterized protein</fullName>
    </submittedName>
</protein>
<organism evidence="1 2">
    <name type="scientific">Lupinus angustifolius</name>
    <name type="common">Narrow-leaved blue lupine</name>
    <dbReference type="NCBI Taxonomy" id="3871"/>
    <lineage>
        <taxon>Eukaryota</taxon>
        <taxon>Viridiplantae</taxon>
        <taxon>Streptophyta</taxon>
        <taxon>Embryophyta</taxon>
        <taxon>Tracheophyta</taxon>
        <taxon>Spermatophyta</taxon>
        <taxon>Magnoliopsida</taxon>
        <taxon>eudicotyledons</taxon>
        <taxon>Gunneridae</taxon>
        <taxon>Pentapetalae</taxon>
        <taxon>rosids</taxon>
        <taxon>fabids</taxon>
        <taxon>Fabales</taxon>
        <taxon>Fabaceae</taxon>
        <taxon>Papilionoideae</taxon>
        <taxon>50 kb inversion clade</taxon>
        <taxon>genistoids sensu lato</taxon>
        <taxon>core genistoids</taxon>
        <taxon>Genisteae</taxon>
        <taxon>Lupinus</taxon>
    </lineage>
</organism>
<evidence type="ECO:0000313" key="2">
    <source>
        <dbReference type="Proteomes" id="UP000188354"/>
    </source>
</evidence>
<proteinExistence type="predicted"/>